<organism evidence="3 4">
    <name type="scientific">Ezakiella coagulans</name>
    <dbReference type="NCBI Taxonomy" id="46507"/>
    <lineage>
        <taxon>Bacteria</taxon>
        <taxon>Bacillati</taxon>
        <taxon>Bacillota</taxon>
        <taxon>Tissierellia</taxon>
        <taxon>Ezakiella</taxon>
    </lineage>
</organism>
<dbReference type="RefSeq" id="WP_116480618.1">
    <property type="nucleotide sequence ID" value="NZ_QEKV01000018.1"/>
</dbReference>
<keyword evidence="4" id="KW-1185">Reference proteome</keyword>
<dbReference type="EMBL" id="QEKV01000018">
    <property type="protein sequence ID" value="PVY88631.1"/>
    <property type="molecule type" value="Genomic_DNA"/>
</dbReference>
<dbReference type="Proteomes" id="UP000245793">
    <property type="component" value="Unassembled WGS sequence"/>
</dbReference>
<feature type="transmembrane region" description="Helical" evidence="2">
    <location>
        <begin position="217"/>
        <end position="245"/>
    </location>
</feature>
<feature type="transmembrane region" description="Helical" evidence="2">
    <location>
        <begin position="172"/>
        <end position="190"/>
    </location>
</feature>
<keyword evidence="2" id="KW-1133">Transmembrane helix</keyword>
<feature type="transmembrane region" description="Helical" evidence="2">
    <location>
        <begin position="140"/>
        <end position="160"/>
    </location>
</feature>
<feature type="compositionally biased region" description="Polar residues" evidence="1">
    <location>
        <begin position="56"/>
        <end position="66"/>
    </location>
</feature>
<feature type="region of interest" description="Disordered" evidence="1">
    <location>
        <begin position="81"/>
        <end position="105"/>
    </location>
</feature>
<comment type="caution">
    <text evidence="3">The sequence shown here is derived from an EMBL/GenBank/DDBJ whole genome shotgun (WGS) entry which is preliminary data.</text>
</comment>
<accession>A0A2U1DLR0</accession>
<evidence type="ECO:0000313" key="3">
    <source>
        <dbReference type="EMBL" id="PVY88631.1"/>
    </source>
</evidence>
<keyword evidence="2" id="KW-0812">Transmembrane</keyword>
<feature type="compositionally biased region" description="Basic and acidic residues" evidence="1">
    <location>
        <begin position="1"/>
        <end position="26"/>
    </location>
</feature>
<reference evidence="3 4" key="1">
    <citation type="submission" date="2018-04" db="EMBL/GenBank/DDBJ databases">
        <title>Genomic Encyclopedia of Type Strains, Phase IV (KMG-IV): sequencing the most valuable type-strain genomes for metagenomic binning, comparative biology and taxonomic classification.</title>
        <authorList>
            <person name="Goeker M."/>
        </authorList>
    </citation>
    <scope>NUCLEOTIDE SEQUENCE [LARGE SCALE GENOMIC DNA]</scope>
    <source>
        <strain evidence="3 4">DSM 20705</strain>
    </source>
</reference>
<name>A0A2U1DLR0_9FIRM</name>
<sequence length="262" mass="29792">MSDDYVKPPSKNDDYVKPTSSKEEVVKPASNSDDYVKPPSATKNNAHDDYVKPPQKGSQDYNAGKNSDNKRAWIIKGDIKPSEYKKPTKGPAPMNNENKSKDPYDNPSYFGTPKVGIGFYINSYIIISILYTLFISKGDFASNVFAIIYFLISNYTYSWYADYKRYKGEMLWLFNPYGTMKLAGAASLFMDPRKGTVKKGMFGNLKVDSSRSITKTLLIFIVVLVVTEILKYFINFFVAFASLFFHKSTIRKYNEAVDQANR</sequence>
<gene>
    <name evidence="3" type="ORF">C7381_1182</name>
</gene>
<dbReference type="AlphaFoldDB" id="A0A2U1DLR0"/>
<keyword evidence="2" id="KW-0472">Membrane</keyword>
<evidence type="ECO:0000256" key="2">
    <source>
        <dbReference type="SAM" id="Phobius"/>
    </source>
</evidence>
<evidence type="ECO:0000256" key="1">
    <source>
        <dbReference type="SAM" id="MobiDB-lite"/>
    </source>
</evidence>
<protein>
    <submittedName>
        <fullName evidence="3">Uncharacterized protein</fullName>
    </submittedName>
</protein>
<proteinExistence type="predicted"/>
<evidence type="ECO:0000313" key="4">
    <source>
        <dbReference type="Proteomes" id="UP000245793"/>
    </source>
</evidence>
<feature type="region of interest" description="Disordered" evidence="1">
    <location>
        <begin position="1"/>
        <end position="68"/>
    </location>
</feature>
<feature type="transmembrane region" description="Helical" evidence="2">
    <location>
        <begin position="117"/>
        <end position="134"/>
    </location>
</feature>